<dbReference type="InterPro" id="IPR000477">
    <property type="entry name" value="RT_dom"/>
</dbReference>
<gene>
    <name evidence="2" type="primary">RTase_46</name>
    <name evidence="2" type="ORF">g.175517</name>
</gene>
<dbReference type="InterPro" id="IPR043502">
    <property type="entry name" value="DNA/RNA_pol_sf"/>
</dbReference>
<feature type="domain" description="Reverse transcriptase" evidence="1">
    <location>
        <begin position="1"/>
        <end position="156"/>
    </location>
</feature>
<dbReference type="GO" id="GO:0003964">
    <property type="term" value="F:RNA-directed DNA polymerase activity"/>
    <property type="evidence" value="ECO:0007669"/>
    <property type="project" value="UniProtKB-KW"/>
</dbReference>
<keyword evidence="2" id="KW-0548">Nucleotidyltransferase</keyword>
<keyword evidence="2" id="KW-0695">RNA-directed DNA polymerase</keyword>
<proteinExistence type="predicted"/>
<organism evidence="2">
    <name type="scientific">Sipha flava</name>
    <name type="common">yellow sugarcane aphid</name>
    <dbReference type="NCBI Taxonomy" id="143950"/>
    <lineage>
        <taxon>Eukaryota</taxon>
        <taxon>Metazoa</taxon>
        <taxon>Ecdysozoa</taxon>
        <taxon>Arthropoda</taxon>
        <taxon>Hexapoda</taxon>
        <taxon>Insecta</taxon>
        <taxon>Pterygota</taxon>
        <taxon>Neoptera</taxon>
        <taxon>Paraneoptera</taxon>
        <taxon>Hemiptera</taxon>
        <taxon>Sternorrhyncha</taxon>
        <taxon>Aphidomorpha</taxon>
        <taxon>Aphidoidea</taxon>
        <taxon>Aphididae</taxon>
        <taxon>Sipha</taxon>
    </lineage>
</organism>
<reference evidence="2" key="1">
    <citation type="submission" date="2018-04" db="EMBL/GenBank/DDBJ databases">
        <title>Transcriptome assembly of Sipha flava.</title>
        <authorList>
            <person name="Scully E.D."/>
            <person name="Geib S.M."/>
            <person name="Palmer N.A."/>
            <person name="Koch K."/>
            <person name="Bradshaw J."/>
            <person name="Heng-Moss T."/>
            <person name="Sarath G."/>
        </authorList>
    </citation>
    <scope>NUCLEOTIDE SEQUENCE</scope>
</reference>
<evidence type="ECO:0000313" key="2">
    <source>
        <dbReference type="EMBL" id="MBY86863.1"/>
    </source>
</evidence>
<dbReference type="AlphaFoldDB" id="A0A2S2RA65"/>
<dbReference type="Pfam" id="PF00078">
    <property type="entry name" value="RVT_1"/>
    <property type="match status" value="1"/>
</dbReference>
<accession>A0A2S2RA65</accession>
<dbReference type="EMBL" id="GGMS01017660">
    <property type="protein sequence ID" value="MBY86863.1"/>
    <property type="molecule type" value="Transcribed_RNA"/>
</dbReference>
<name>A0A2S2RA65_9HEMI</name>
<dbReference type="SUPFAM" id="SSF56672">
    <property type="entry name" value="DNA/RNA polymerases"/>
    <property type="match status" value="1"/>
</dbReference>
<dbReference type="OrthoDB" id="6597836at2759"/>
<protein>
    <submittedName>
        <fullName evidence="2">Putative RNA-directed DNA polymerase</fullName>
    </submittedName>
</protein>
<sequence>MGIINLDIAKAYDCTWRHNIIIKLDKIISKGNFLNLITNFLENRTFRVRANNYLSTEFTQENGVPQGSALSVTLFLIAINDITKNCLPPIKCNLYADDFKIWCRSNNKSTVQRQLQTTTNNLEKWSKKTGFSFSPEKSSCTIFTKRRKVGELQITIDKTLIQKKKTQ</sequence>
<evidence type="ECO:0000259" key="1">
    <source>
        <dbReference type="PROSITE" id="PS50878"/>
    </source>
</evidence>
<dbReference type="PROSITE" id="PS50878">
    <property type="entry name" value="RT_POL"/>
    <property type="match status" value="1"/>
</dbReference>
<keyword evidence="2" id="KW-0808">Transferase</keyword>
<dbReference type="PANTHER" id="PTHR33332">
    <property type="entry name" value="REVERSE TRANSCRIPTASE DOMAIN-CONTAINING PROTEIN"/>
    <property type="match status" value="1"/>
</dbReference>